<protein>
    <recommendedName>
        <fullName evidence="8">Phosphoribosylformylglycinamidine synthase subunit PurQ</fullName>
        <shortName evidence="8">FGAM synthase</shortName>
        <ecNumber evidence="8">6.3.5.3</ecNumber>
    </recommendedName>
    <alternativeName>
        <fullName evidence="8">Formylglycinamide ribonucleotide amidotransferase subunit I</fullName>
        <shortName evidence="8">FGAR amidotransferase I</shortName>
        <shortName evidence="8">FGAR-AT I</shortName>
    </alternativeName>
    <alternativeName>
        <fullName evidence="8">Glutaminase PurQ</fullName>
        <ecNumber evidence="8">3.5.1.2</ecNumber>
    </alternativeName>
    <alternativeName>
        <fullName evidence="8">Phosphoribosylformylglycinamidine synthase subunit I</fullName>
    </alternativeName>
</protein>
<organism evidence="9 10">
    <name type="scientific">Candidatus Anoxymicrobium japonicum</name>
    <dbReference type="NCBI Taxonomy" id="2013648"/>
    <lineage>
        <taxon>Bacteria</taxon>
        <taxon>Bacillati</taxon>
        <taxon>Actinomycetota</taxon>
        <taxon>Candidatus Geothermincolia</taxon>
        <taxon>Candidatus Geothermincolales</taxon>
        <taxon>Candidatus Anoxymicrobiaceae</taxon>
        <taxon>Candidatus Anoxymicrobium</taxon>
    </lineage>
</organism>
<dbReference type="EC" id="3.5.1.2" evidence="8"/>
<dbReference type="CDD" id="cd01740">
    <property type="entry name" value="GATase1_FGAR_AT"/>
    <property type="match status" value="1"/>
</dbReference>
<dbReference type="GO" id="GO:0004359">
    <property type="term" value="F:glutaminase activity"/>
    <property type="evidence" value="ECO:0007669"/>
    <property type="project" value="UniProtKB-EC"/>
</dbReference>
<dbReference type="GO" id="GO:0005737">
    <property type="term" value="C:cytoplasm"/>
    <property type="evidence" value="ECO:0007669"/>
    <property type="project" value="UniProtKB-SubCell"/>
</dbReference>
<feature type="active site" evidence="8">
    <location>
        <position position="205"/>
    </location>
</feature>
<evidence type="ECO:0000313" key="9">
    <source>
        <dbReference type="EMBL" id="PKQ28765.1"/>
    </source>
</evidence>
<keyword evidence="3 8" id="KW-0547">Nucleotide-binding</keyword>
<keyword evidence="4 8" id="KW-0658">Purine biosynthesis</keyword>
<dbReference type="InterPro" id="IPR010075">
    <property type="entry name" value="PRibForGlyAmidine_synth_PurQ"/>
</dbReference>
<dbReference type="AlphaFoldDB" id="A0A2N3G7S4"/>
<evidence type="ECO:0000256" key="2">
    <source>
        <dbReference type="ARBA" id="ARBA00022598"/>
    </source>
</evidence>
<dbReference type="PANTHER" id="PTHR47552">
    <property type="entry name" value="PHOSPHORIBOSYLFORMYLGLYCINAMIDINE SYNTHASE SUBUNIT PURQ"/>
    <property type="match status" value="1"/>
</dbReference>
<dbReference type="Gene3D" id="3.40.50.880">
    <property type="match status" value="1"/>
</dbReference>
<comment type="catalytic activity">
    <reaction evidence="8">
        <text>L-glutamine + H2O = L-glutamate + NH4(+)</text>
        <dbReference type="Rhea" id="RHEA:15889"/>
        <dbReference type="ChEBI" id="CHEBI:15377"/>
        <dbReference type="ChEBI" id="CHEBI:28938"/>
        <dbReference type="ChEBI" id="CHEBI:29985"/>
        <dbReference type="ChEBI" id="CHEBI:58359"/>
        <dbReference type="EC" id="3.5.1.2"/>
    </reaction>
</comment>
<keyword evidence="1 8" id="KW-0963">Cytoplasm</keyword>
<dbReference type="EMBL" id="PHEX01000005">
    <property type="protein sequence ID" value="PKQ28765.1"/>
    <property type="molecule type" value="Genomic_DNA"/>
</dbReference>
<dbReference type="SUPFAM" id="SSF52317">
    <property type="entry name" value="Class I glutamine amidotransferase-like"/>
    <property type="match status" value="1"/>
</dbReference>
<dbReference type="NCBIfam" id="TIGR01737">
    <property type="entry name" value="FGAM_synth_I"/>
    <property type="match status" value="1"/>
</dbReference>
<dbReference type="InterPro" id="IPR029062">
    <property type="entry name" value="Class_I_gatase-like"/>
</dbReference>
<evidence type="ECO:0000256" key="6">
    <source>
        <dbReference type="ARBA" id="ARBA00022840"/>
    </source>
</evidence>
<feature type="active site" evidence="8">
    <location>
        <position position="203"/>
    </location>
</feature>
<comment type="pathway">
    <text evidence="8">Purine metabolism; IMP biosynthesis via de novo pathway; 5-amino-1-(5-phospho-D-ribosyl)imidazole from N(2)-formyl-N(1)-(5-phospho-D-ribosyl)glycinamide: step 1/2.</text>
</comment>
<dbReference type="Proteomes" id="UP000233654">
    <property type="component" value="Unassembled WGS sequence"/>
</dbReference>
<evidence type="ECO:0000256" key="7">
    <source>
        <dbReference type="ARBA" id="ARBA00022962"/>
    </source>
</evidence>
<comment type="function">
    <text evidence="8">Part of the phosphoribosylformylglycinamidine synthase complex involved in the purines biosynthetic pathway. Catalyzes the ATP-dependent conversion of formylglycinamide ribonucleotide (FGAR) and glutamine to yield formylglycinamidine ribonucleotide (FGAM) and glutamate. The FGAM synthase complex is composed of three subunits. PurQ produces an ammonia molecule by converting glutamine to glutamate. PurL transfers the ammonia molecule to FGAR to form FGAM in an ATP-dependent manner. PurS interacts with PurQ and PurL and is thought to assist in the transfer of the ammonia molecule from PurQ to PurL.</text>
</comment>
<keyword evidence="7 8" id="KW-0315">Glutamine amidotransferase</keyword>
<sequence length="235" mass="25709">MKFGVVVFPGSNCDRDCHYVLESVLKQDAGYVWHKDVDVSGYDCLVLPGGFSYGDYLRTGAIARFSPVMKTIEKFADGGGLVIGICNGFQILLEAGLLPGAIMRNVELKFICRFVDIRVETTGTPWTSAAREGQVLRIPIAHNEGSYQAPDDELEEMKRKGQIVFRYCSPEGSISQEFNPNGAMESIAGICNAEGNVLGLMPHPERAAEDDLGSTDGMVIWNSLLNCGVRQRLPL</sequence>
<dbReference type="SMART" id="SM01211">
    <property type="entry name" value="GATase_5"/>
    <property type="match status" value="1"/>
</dbReference>
<comment type="subcellular location">
    <subcellularLocation>
        <location evidence="8">Cytoplasm</location>
    </subcellularLocation>
</comment>
<keyword evidence="5 8" id="KW-0378">Hydrolase</keyword>
<evidence type="ECO:0000256" key="4">
    <source>
        <dbReference type="ARBA" id="ARBA00022755"/>
    </source>
</evidence>
<keyword evidence="2 8" id="KW-0436">Ligase</keyword>
<dbReference type="UniPathway" id="UPA00074">
    <property type="reaction ID" value="UER00128"/>
</dbReference>
<dbReference type="NCBIfam" id="NF002957">
    <property type="entry name" value="PRK03619.1"/>
    <property type="match status" value="1"/>
</dbReference>
<evidence type="ECO:0000256" key="8">
    <source>
        <dbReference type="HAMAP-Rule" id="MF_00421"/>
    </source>
</evidence>
<keyword evidence="6 8" id="KW-0067">ATP-binding</keyword>
<feature type="active site" description="Nucleophile" evidence="8">
    <location>
        <position position="86"/>
    </location>
</feature>
<dbReference type="GO" id="GO:0006189">
    <property type="term" value="P:'de novo' IMP biosynthetic process"/>
    <property type="evidence" value="ECO:0007669"/>
    <property type="project" value="UniProtKB-UniRule"/>
</dbReference>
<evidence type="ECO:0000256" key="5">
    <source>
        <dbReference type="ARBA" id="ARBA00022801"/>
    </source>
</evidence>
<reference evidence="9 10" key="1">
    <citation type="journal article" date="2017" name="ISME J.">
        <title>Potential for microbial H2 and metal transformations associated with novel bacteria and archaea in deep terrestrial subsurface sediments.</title>
        <authorList>
            <person name="Hernsdorf A.W."/>
            <person name="Amano Y."/>
            <person name="Miyakawa K."/>
            <person name="Ise K."/>
            <person name="Suzuki Y."/>
            <person name="Anantharaman K."/>
            <person name="Probst A."/>
            <person name="Burstein D."/>
            <person name="Thomas B.C."/>
            <person name="Banfield J.F."/>
        </authorList>
    </citation>
    <scope>NUCLEOTIDE SEQUENCE [LARGE SCALE GENOMIC DNA]</scope>
    <source>
        <strain evidence="9">HGW-Actinobacteria-3</strain>
    </source>
</reference>
<dbReference type="PANTHER" id="PTHR47552:SF1">
    <property type="entry name" value="PHOSPHORIBOSYLFORMYLGLYCINAMIDINE SYNTHASE SUBUNIT PURQ"/>
    <property type="match status" value="1"/>
</dbReference>
<gene>
    <name evidence="8" type="primary">purQ</name>
    <name evidence="9" type="ORF">CVT63_00905</name>
</gene>
<name>A0A2N3G7S4_9ACTN</name>
<comment type="catalytic activity">
    <reaction evidence="8">
        <text>N(2)-formyl-N(1)-(5-phospho-beta-D-ribosyl)glycinamide + L-glutamine + ATP + H2O = 2-formamido-N(1)-(5-O-phospho-beta-D-ribosyl)acetamidine + L-glutamate + ADP + phosphate + H(+)</text>
        <dbReference type="Rhea" id="RHEA:17129"/>
        <dbReference type="ChEBI" id="CHEBI:15377"/>
        <dbReference type="ChEBI" id="CHEBI:15378"/>
        <dbReference type="ChEBI" id="CHEBI:29985"/>
        <dbReference type="ChEBI" id="CHEBI:30616"/>
        <dbReference type="ChEBI" id="CHEBI:43474"/>
        <dbReference type="ChEBI" id="CHEBI:58359"/>
        <dbReference type="ChEBI" id="CHEBI:147286"/>
        <dbReference type="ChEBI" id="CHEBI:147287"/>
        <dbReference type="ChEBI" id="CHEBI:456216"/>
        <dbReference type="EC" id="6.3.5.3"/>
    </reaction>
</comment>
<dbReference type="GO" id="GO:0004642">
    <property type="term" value="F:phosphoribosylformylglycinamidine synthase activity"/>
    <property type="evidence" value="ECO:0007669"/>
    <property type="project" value="UniProtKB-UniRule"/>
</dbReference>
<comment type="subunit">
    <text evidence="8">Part of the FGAM synthase complex composed of 1 PurL, 1 PurQ and 2 PurS subunits.</text>
</comment>
<dbReference type="Pfam" id="PF13507">
    <property type="entry name" value="GATase_5"/>
    <property type="match status" value="1"/>
</dbReference>
<comment type="caution">
    <text evidence="9">The sequence shown here is derived from an EMBL/GenBank/DDBJ whole genome shotgun (WGS) entry which is preliminary data.</text>
</comment>
<accession>A0A2N3G7S4</accession>
<dbReference type="EC" id="6.3.5.3" evidence="8"/>
<evidence type="ECO:0000313" key="10">
    <source>
        <dbReference type="Proteomes" id="UP000233654"/>
    </source>
</evidence>
<evidence type="ECO:0000256" key="1">
    <source>
        <dbReference type="ARBA" id="ARBA00022490"/>
    </source>
</evidence>
<dbReference type="PIRSF" id="PIRSF001586">
    <property type="entry name" value="FGAM_synth_I"/>
    <property type="match status" value="1"/>
</dbReference>
<dbReference type="PROSITE" id="PS51273">
    <property type="entry name" value="GATASE_TYPE_1"/>
    <property type="match status" value="1"/>
</dbReference>
<dbReference type="GO" id="GO:0005524">
    <property type="term" value="F:ATP binding"/>
    <property type="evidence" value="ECO:0007669"/>
    <property type="project" value="UniProtKB-KW"/>
</dbReference>
<proteinExistence type="inferred from homology"/>
<dbReference type="HAMAP" id="MF_00421">
    <property type="entry name" value="PurQ"/>
    <property type="match status" value="1"/>
</dbReference>
<evidence type="ECO:0000256" key="3">
    <source>
        <dbReference type="ARBA" id="ARBA00022741"/>
    </source>
</evidence>